<organism evidence="1 2">
    <name type="scientific">Bdellovibrio bacteriovorus</name>
    <dbReference type="NCBI Taxonomy" id="959"/>
    <lineage>
        <taxon>Bacteria</taxon>
        <taxon>Pseudomonadati</taxon>
        <taxon>Bdellovibrionota</taxon>
        <taxon>Bdellovibrionia</taxon>
        <taxon>Bdellovibrionales</taxon>
        <taxon>Pseudobdellovibrionaceae</taxon>
        <taxon>Bdellovibrio</taxon>
    </lineage>
</organism>
<name>A0A162G7E9_BDEBC</name>
<sequence>MSLFVALLVPFVGFTQIVSTANLYDLKSEQTKKLYTLEVQFSEAGGRVHSEAVYKDLNGKTVVKEKGVTQEAQVKSYEIERPQTSEKGKFTVEGEKIHFEYTGANGKKKTSDEKLKGLLLSTANFNAVVMENWEKLSSGKELEVRFAVWDRLETVGFTLKKMSDLDKGTDKWMELRMKPTSFVIAALVDPVYLWYSHDSKKLMVMKGRVAPKIEVGGSFKDLDAEVVYTYDQKAVSK</sequence>
<evidence type="ECO:0008006" key="3">
    <source>
        <dbReference type="Google" id="ProtNLM"/>
    </source>
</evidence>
<accession>A0A162G7E9</accession>
<gene>
    <name evidence="1" type="ORF">AZI87_11500</name>
</gene>
<evidence type="ECO:0000313" key="1">
    <source>
        <dbReference type="EMBL" id="KYG65184.1"/>
    </source>
</evidence>
<proteinExistence type="predicted"/>
<comment type="caution">
    <text evidence="1">The sequence shown here is derived from an EMBL/GenBank/DDBJ whole genome shotgun (WGS) entry which is preliminary data.</text>
</comment>
<evidence type="ECO:0000313" key="2">
    <source>
        <dbReference type="Proteomes" id="UP000075799"/>
    </source>
</evidence>
<dbReference type="AlphaFoldDB" id="A0A162G7E9"/>
<reference evidence="1 2" key="1">
    <citation type="submission" date="2016-03" db="EMBL/GenBank/DDBJ databases">
        <authorList>
            <person name="Ploux O."/>
        </authorList>
    </citation>
    <scope>NUCLEOTIDE SEQUENCE [LARGE SCALE GENOMIC DNA]</scope>
    <source>
        <strain evidence="1 2">EC13</strain>
    </source>
</reference>
<dbReference type="EMBL" id="LUKD01000005">
    <property type="protein sequence ID" value="KYG65184.1"/>
    <property type="molecule type" value="Genomic_DNA"/>
</dbReference>
<dbReference type="RefSeq" id="WP_063207052.1">
    <property type="nucleotide sequence ID" value="NZ_LUKD01000005.1"/>
</dbReference>
<dbReference type="Proteomes" id="UP000075799">
    <property type="component" value="Unassembled WGS sequence"/>
</dbReference>
<dbReference type="OrthoDB" id="1491713at2"/>
<protein>
    <recommendedName>
        <fullName evidence="3">DUF3108 domain-containing protein</fullName>
    </recommendedName>
</protein>